<accession>A0ABU6RD52</accession>
<sequence>MFAGEEISMKEHDFEDLYPLSDLSKKLIPKIYIIGITFNEYEDLHLICFSCGKYGQRLEQCTEAPVGDPNHQDEKAAGGTVVEGGATTKLVGANSAGNSNVTGNHGEN</sequence>
<evidence type="ECO:0000313" key="2">
    <source>
        <dbReference type="Proteomes" id="UP001341840"/>
    </source>
</evidence>
<dbReference type="EMBL" id="JASCZI010030374">
    <property type="protein sequence ID" value="MED6121948.1"/>
    <property type="molecule type" value="Genomic_DNA"/>
</dbReference>
<gene>
    <name evidence="1" type="ORF">PIB30_035091</name>
</gene>
<dbReference type="Proteomes" id="UP001341840">
    <property type="component" value="Unassembled WGS sequence"/>
</dbReference>
<name>A0ABU6RD52_9FABA</name>
<comment type="caution">
    <text evidence="1">The sequence shown here is derived from an EMBL/GenBank/DDBJ whole genome shotgun (WGS) entry which is preliminary data.</text>
</comment>
<keyword evidence="2" id="KW-1185">Reference proteome</keyword>
<organism evidence="1 2">
    <name type="scientific">Stylosanthes scabra</name>
    <dbReference type="NCBI Taxonomy" id="79078"/>
    <lineage>
        <taxon>Eukaryota</taxon>
        <taxon>Viridiplantae</taxon>
        <taxon>Streptophyta</taxon>
        <taxon>Embryophyta</taxon>
        <taxon>Tracheophyta</taxon>
        <taxon>Spermatophyta</taxon>
        <taxon>Magnoliopsida</taxon>
        <taxon>eudicotyledons</taxon>
        <taxon>Gunneridae</taxon>
        <taxon>Pentapetalae</taxon>
        <taxon>rosids</taxon>
        <taxon>fabids</taxon>
        <taxon>Fabales</taxon>
        <taxon>Fabaceae</taxon>
        <taxon>Papilionoideae</taxon>
        <taxon>50 kb inversion clade</taxon>
        <taxon>dalbergioids sensu lato</taxon>
        <taxon>Dalbergieae</taxon>
        <taxon>Pterocarpus clade</taxon>
        <taxon>Stylosanthes</taxon>
    </lineage>
</organism>
<protein>
    <recommendedName>
        <fullName evidence="3">CCHC-type domain-containing protein</fullName>
    </recommendedName>
</protein>
<reference evidence="1 2" key="1">
    <citation type="journal article" date="2023" name="Plants (Basel)">
        <title>Bridging the Gap: Combining Genomics and Transcriptomics Approaches to Understand Stylosanthes scabra, an Orphan Legume from the Brazilian Caatinga.</title>
        <authorList>
            <person name="Ferreira-Neto J.R.C."/>
            <person name="da Silva M.D."/>
            <person name="Binneck E."/>
            <person name="de Melo N.F."/>
            <person name="da Silva R.H."/>
            <person name="de Melo A.L.T.M."/>
            <person name="Pandolfi V."/>
            <person name="Bustamante F.O."/>
            <person name="Brasileiro-Vidal A.C."/>
            <person name="Benko-Iseppon A.M."/>
        </authorList>
    </citation>
    <scope>NUCLEOTIDE SEQUENCE [LARGE SCALE GENOMIC DNA]</scope>
    <source>
        <tissue evidence="1">Leaves</tissue>
    </source>
</reference>
<proteinExistence type="predicted"/>
<evidence type="ECO:0008006" key="3">
    <source>
        <dbReference type="Google" id="ProtNLM"/>
    </source>
</evidence>
<evidence type="ECO:0000313" key="1">
    <source>
        <dbReference type="EMBL" id="MED6121948.1"/>
    </source>
</evidence>